<dbReference type="EMBL" id="JANFNH010000014">
    <property type="protein sequence ID" value="MCQ4043303.1"/>
    <property type="molecule type" value="Genomic_DNA"/>
</dbReference>
<reference evidence="1 2" key="1">
    <citation type="submission" date="2022-06" db="EMBL/GenBank/DDBJ databases">
        <title>Draft genome sequence of type strain Streptomyces rubrisoli DSM 42083.</title>
        <authorList>
            <person name="Duangmal K."/>
            <person name="Klaysubun C."/>
        </authorList>
    </citation>
    <scope>NUCLEOTIDE SEQUENCE [LARGE SCALE GENOMIC DNA]</scope>
    <source>
        <strain evidence="1 2">DSM 42083</strain>
    </source>
</reference>
<evidence type="ECO:0000313" key="1">
    <source>
        <dbReference type="EMBL" id="MCQ4043303.1"/>
    </source>
</evidence>
<gene>
    <name evidence="1" type="ORF">NON19_15020</name>
</gene>
<keyword evidence="2" id="KW-1185">Reference proteome</keyword>
<evidence type="ECO:0000313" key="2">
    <source>
        <dbReference type="Proteomes" id="UP001206206"/>
    </source>
</evidence>
<protein>
    <submittedName>
        <fullName evidence="1">Uncharacterized protein</fullName>
    </submittedName>
</protein>
<sequence>MHMLTALAEFGVSGAIAGIRPLDAFPNVTDRLGRPEKSGRISDDRPWPQWFAYGDVVAETCACHVINKVSIRTWYDTVRIPAGRPGDFHTLAPATTFQELRLAFSGAGVKWHLVAQEHRLPQFTVETEPTGLPDVVVHFTFATGEAPVTDDAELHSVFAIESVHMCP</sequence>
<accession>A0ABT1PGG6</accession>
<dbReference type="Proteomes" id="UP001206206">
    <property type="component" value="Unassembled WGS sequence"/>
</dbReference>
<organism evidence="1 2">
    <name type="scientific">Streptantibioticus rubrisoli</name>
    <dbReference type="NCBI Taxonomy" id="1387313"/>
    <lineage>
        <taxon>Bacteria</taxon>
        <taxon>Bacillati</taxon>
        <taxon>Actinomycetota</taxon>
        <taxon>Actinomycetes</taxon>
        <taxon>Kitasatosporales</taxon>
        <taxon>Streptomycetaceae</taxon>
        <taxon>Streptantibioticus</taxon>
    </lineage>
</organism>
<comment type="caution">
    <text evidence="1">The sequence shown here is derived from an EMBL/GenBank/DDBJ whole genome shotgun (WGS) entry which is preliminary data.</text>
</comment>
<name>A0ABT1PGG6_9ACTN</name>
<dbReference type="RefSeq" id="WP_255928265.1">
    <property type="nucleotide sequence ID" value="NZ_JANFNH010000014.1"/>
</dbReference>
<proteinExistence type="predicted"/>